<gene>
    <name evidence="3" type="ORF">P7H59_07420</name>
</gene>
<dbReference type="Gene3D" id="3.40.50.300">
    <property type="entry name" value="P-loop containing nucleotide triphosphate hydrolases"/>
    <property type="match status" value="1"/>
</dbReference>
<feature type="domain" description="FtsK" evidence="2">
    <location>
        <begin position="128"/>
        <end position="309"/>
    </location>
</feature>
<evidence type="ECO:0000313" key="4">
    <source>
        <dbReference type="Proteomes" id="UP001265301"/>
    </source>
</evidence>
<evidence type="ECO:0000313" key="3">
    <source>
        <dbReference type="EMBL" id="MDT2828289.1"/>
    </source>
</evidence>
<dbReference type="PROSITE" id="PS50901">
    <property type="entry name" value="FTSK"/>
    <property type="match status" value="1"/>
</dbReference>
<evidence type="ECO:0000256" key="1">
    <source>
        <dbReference type="PROSITE-ProRule" id="PRU00289"/>
    </source>
</evidence>
<keyword evidence="1" id="KW-0067">ATP-binding</keyword>
<protein>
    <submittedName>
        <fullName evidence="3">Type IV secretion system DNA-binding domain-containing protein</fullName>
    </submittedName>
</protein>
<dbReference type="RefSeq" id="WP_311819112.1">
    <property type="nucleotide sequence ID" value="NZ_JARQBN010000011.1"/>
</dbReference>
<comment type="caution">
    <text evidence="3">The sequence shown here is derived from an EMBL/GenBank/DDBJ whole genome shotgun (WGS) entry which is preliminary data.</text>
</comment>
<dbReference type="InterPro" id="IPR027417">
    <property type="entry name" value="P-loop_NTPase"/>
</dbReference>
<sequence length="355" mass="39839">MNSNEIKNFLNLSLNLGLGLEGVSTYTKSFDVEIFEDGFIFIPSVPSTFLLNNELYNRIYQLSGSILFPEFTLLKQSGTYLVQTDSKDIHTARGFFYPWYVGVPKRLVIKNLDGFIADNVTEKSIPLMENLHFNYSKIHHIAIAGNSGSGKSQSLIYIMSAIKKISDLVIVDPKFDSPSRFAVTNDIPLVKPLKNRSQDDFVNQVCEVLSNHVELIQTRQEELFNDPKKVFRHKTIVIDELLALSTGVAKSTQTTFFALLSQIALLGRSARVHLILVSQRFDNNALPISVREQCNLILQLGNINKKTTQFLFPDLENSEDIVIPRGPATGVVQIIDNTHASNVLPILMPTIEELI</sequence>
<accession>A0ABU3FQM9</accession>
<organism evidence="3 4">
    <name type="scientific">Enterococcus viikkiensis</name>
    <dbReference type="NCBI Taxonomy" id="930854"/>
    <lineage>
        <taxon>Bacteria</taxon>
        <taxon>Bacillati</taxon>
        <taxon>Bacillota</taxon>
        <taxon>Bacilli</taxon>
        <taxon>Lactobacillales</taxon>
        <taxon>Enterococcaceae</taxon>
        <taxon>Enterococcus</taxon>
    </lineage>
</organism>
<dbReference type="EMBL" id="JARQBN010000011">
    <property type="protein sequence ID" value="MDT2828289.1"/>
    <property type="molecule type" value="Genomic_DNA"/>
</dbReference>
<feature type="binding site" evidence="1">
    <location>
        <begin position="145"/>
        <end position="152"/>
    </location>
    <ligand>
        <name>ATP</name>
        <dbReference type="ChEBI" id="CHEBI:30616"/>
    </ligand>
</feature>
<keyword evidence="1" id="KW-0547">Nucleotide-binding</keyword>
<reference evidence="3 4" key="1">
    <citation type="submission" date="2023-03" db="EMBL/GenBank/DDBJ databases">
        <authorList>
            <person name="Shen W."/>
            <person name="Cai J."/>
        </authorList>
    </citation>
    <scope>NUCLEOTIDE SEQUENCE [LARGE SCALE GENOMIC DNA]</scope>
    <source>
        <strain evidence="3 4">B101</strain>
    </source>
</reference>
<keyword evidence="3" id="KW-0238">DNA-binding</keyword>
<dbReference type="SUPFAM" id="SSF52540">
    <property type="entry name" value="P-loop containing nucleoside triphosphate hydrolases"/>
    <property type="match status" value="1"/>
</dbReference>
<evidence type="ECO:0000259" key="2">
    <source>
        <dbReference type="PROSITE" id="PS50901"/>
    </source>
</evidence>
<dbReference type="GO" id="GO:0003677">
    <property type="term" value="F:DNA binding"/>
    <property type="evidence" value="ECO:0007669"/>
    <property type="project" value="UniProtKB-KW"/>
</dbReference>
<dbReference type="InterPro" id="IPR003593">
    <property type="entry name" value="AAA+_ATPase"/>
</dbReference>
<dbReference type="InterPro" id="IPR002543">
    <property type="entry name" value="FtsK_dom"/>
</dbReference>
<dbReference type="SMART" id="SM00382">
    <property type="entry name" value="AAA"/>
    <property type="match status" value="1"/>
</dbReference>
<keyword evidence="4" id="KW-1185">Reference proteome</keyword>
<proteinExistence type="predicted"/>
<dbReference type="Proteomes" id="UP001265301">
    <property type="component" value="Unassembled WGS sequence"/>
</dbReference>
<name>A0ABU3FQM9_9ENTE</name>